<dbReference type="Pfam" id="PF14017">
    <property type="entry name" value="DUF4233"/>
    <property type="match status" value="1"/>
</dbReference>
<protein>
    <submittedName>
        <fullName evidence="2">DUF4233 domain-containing protein</fullName>
    </submittedName>
</protein>
<sequence length="123" mass="13062">MCAAMLTLQAIILGLSVPVMISVEDVSKTPALVLGLGLAVLCVLVAGSLRRPQAYWVGHAIQAATIGLGFLVPIMFFVGLMFAALWFGAFFLGRRIEDDKARWAREAAEAEQRGDDATGTAPA</sequence>
<dbReference type="EMBL" id="SDPP02000002">
    <property type="protein sequence ID" value="KAA1378803.1"/>
    <property type="molecule type" value="Genomic_DNA"/>
</dbReference>
<dbReference type="OrthoDB" id="3267755at2"/>
<comment type="caution">
    <text evidence="2">The sequence shown here is derived from an EMBL/GenBank/DDBJ whole genome shotgun (WGS) entry which is preliminary data.</text>
</comment>
<dbReference type="Proteomes" id="UP001515100">
    <property type="component" value="Unassembled WGS sequence"/>
</dbReference>
<reference evidence="2" key="1">
    <citation type="submission" date="2019-09" db="EMBL/GenBank/DDBJ databases">
        <authorList>
            <person name="Li J."/>
        </authorList>
    </citation>
    <scope>NUCLEOTIDE SEQUENCE [LARGE SCALE GENOMIC DNA]</scope>
    <source>
        <strain evidence="2">NRBC 14897</strain>
    </source>
</reference>
<organism evidence="2 3">
    <name type="scientific">Aeromicrobium fastidiosum</name>
    <dbReference type="NCBI Taxonomy" id="52699"/>
    <lineage>
        <taxon>Bacteria</taxon>
        <taxon>Bacillati</taxon>
        <taxon>Actinomycetota</taxon>
        <taxon>Actinomycetes</taxon>
        <taxon>Propionibacteriales</taxon>
        <taxon>Nocardioidaceae</taxon>
        <taxon>Aeromicrobium</taxon>
    </lineage>
</organism>
<keyword evidence="3" id="KW-1185">Reference proteome</keyword>
<evidence type="ECO:0000256" key="1">
    <source>
        <dbReference type="SAM" id="Phobius"/>
    </source>
</evidence>
<dbReference type="InterPro" id="IPR025327">
    <property type="entry name" value="DUF4233"/>
</dbReference>
<evidence type="ECO:0000313" key="2">
    <source>
        <dbReference type="EMBL" id="KAA1378803.1"/>
    </source>
</evidence>
<feature type="transmembrane region" description="Helical" evidence="1">
    <location>
        <begin position="70"/>
        <end position="92"/>
    </location>
</feature>
<proteinExistence type="predicted"/>
<accession>A0A641ANV1</accession>
<name>A0A641ANV1_9ACTN</name>
<dbReference type="AlphaFoldDB" id="A0A641ANV1"/>
<keyword evidence="1" id="KW-1133">Transmembrane helix</keyword>
<keyword evidence="1" id="KW-0472">Membrane</keyword>
<feature type="transmembrane region" description="Helical" evidence="1">
    <location>
        <begin position="31"/>
        <end position="49"/>
    </location>
</feature>
<gene>
    <name evidence="2" type="ORF">ESP62_008415</name>
</gene>
<evidence type="ECO:0000313" key="3">
    <source>
        <dbReference type="Proteomes" id="UP001515100"/>
    </source>
</evidence>
<keyword evidence="1" id="KW-0812">Transmembrane</keyword>